<evidence type="ECO:0000256" key="7">
    <source>
        <dbReference type="ARBA" id="ARBA00022643"/>
    </source>
</evidence>
<evidence type="ECO:0000256" key="16">
    <source>
        <dbReference type="PROSITE-ProRule" id="PRU00169"/>
    </source>
</evidence>
<evidence type="ECO:0000256" key="12">
    <source>
        <dbReference type="ARBA" id="ARBA00022840"/>
    </source>
</evidence>
<evidence type="ECO:0000256" key="8">
    <source>
        <dbReference type="ARBA" id="ARBA00022679"/>
    </source>
</evidence>
<keyword evidence="13" id="KW-0157">Chromophore</keyword>
<evidence type="ECO:0000256" key="9">
    <source>
        <dbReference type="ARBA" id="ARBA00022737"/>
    </source>
</evidence>
<evidence type="ECO:0000259" key="17">
    <source>
        <dbReference type="PROSITE" id="PS50110"/>
    </source>
</evidence>
<evidence type="ECO:0000313" key="20">
    <source>
        <dbReference type="Proteomes" id="UP001526246"/>
    </source>
</evidence>
<reference evidence="19 20" key="1">
    <citation type="submission" date="2022-10" db="EMBL/GenBank/DDBJ databases">
        <title>Sphingomonas sp.</title>
        <authorList>
            <person name="Jin C."/>
        </authorList>
    </citation>
    <scope>NUCLEOTIDE SEQUENCE [LARGE SCALE GENOMIC DNA]</scope>
    <source>
        <strain evidence="19 20">BN140010</strain>
    </source>
</reference>
<feature type="domain" description="Response regulatory" evidence="17">
    <location>
        <begin position="372"/>
        <end position="482"/>
    </location>
</feature>
<name>A0ABT3JG52_9SPHN</name>
<keyword evidence="15" id="KW-0675">Receptor</keyword>
<organism evidence="19 20">
    <name type="scientific">Sphingomonas arvum</name>
    <dbReference type="NCBI Taxonomy" id="2992113"/>
    <lineage>
        <taxon>Bacteria</taxon>
        <taxon>Pseudomonadati</taxon>
        <taxon>Pseudomonadota</taxon>
        <taxon>Alphaproteobacteria</taxon>
        <taxon>Sphingomonadales</taxon>
        <taxon>Sphingomonadaceae</taxon>
        <taxon>Sphingomonas</taxon>
    </lineage>
</organism>
<dbReference type="Proteomes" id="UP001526246">
    <property type="component" value="Unassembled WGS sequence"/>
</dbReference>
<dbReference type="SUPFAM" id="SSF55785">
    <property type="entry name" value="PYP-like sensor domain (PAS domain)"/>
    <property type="match status" value="1"/>
</dbReference>
<accession>A0ABT3JG52</accession>
<evidence type="ECO:0000256" key="13">
    <source>
        <dbReference type="ARBA" id="ARBA00022991"/>
    </source>
</evidence>
<dbReference type="RefSeq" id="WP_264882737.1">
    <property type="nucleotide sequence ID" value="NZ_JAPDOB010000002.1"/>
</dbReference>
<dbReference type="SMART" id="SM00086">
    <property type="entry name" value="PAC"/>
    <property type="match status" value="1"/>
</dbReference>
<keyword evidence="5" id="KW-0716">Sensory transduction</keyword>
<evidence type="ECO:0000256" key="6">
    <source>
        <dbReference type="ARBA" id="ARBA00022630"/>
    </source>
</evidence>
<comment type="caution">
    <text evidence="19">The sequence shown here is derived from an EMBL/GenBank/DDBJ whole genome shotgun (WGS) entry which is preliminary data.</text>
</comment>
<dbReference type="InterPro" id="IPR013655">
    <property type="entry name" value="PAS_fold_3"/>
</dbReference>
<comment type="catalytic activity">
    <reaction evidence="1">
        <text>ATP + protein L-histidine = ADP + protein N-phospho-L-histidine.</text>
        <dbReference type="EC" id="2.7.13.3"/>
    </reaction>
</comment>
<dbReference type="Pfam" id="PF07536">
    <property type="entry name" value="HWE_HK"/>
    <property type="match status" value="1"/>
</dbReference>
<proteinExistence type="predicted"/>
<sequence>MVDTGSSVSPTFSPGSIGSDTSISWADLDERHILLALELGGVGSFDWNLVTGEGAASKGCYDIFGYGPNTTPTYSNVLRVVLPEDLEAFRTEIDAALRDDRQFRSEFRIVRSNDGVVRWVRVDGGIIADEQGRAARMVGIVRDVTDRRRAQEREHLLAREVDHRAKNLLTVVQSLVQLTRANDIDAFRQAVNGRIQALGRAHSLLASSRWEGADLCLLIEEELAPFTGVAQQLEVEGPPVKLRPAAAQSMALVLHELITNAAKYGALSNENGTVHLHWWHALGEHERLNIQWCEQGGPTLRPPDHKGFGTTVISASIERQLGGTLRYNWRPEGLCCDMSLPGKELVERGRQLPVLRVPQQAHAEPHRDKSLSVLVVEDEPLIALQIAQLLVEAGCRVIGPAATVGEALELMGGAEIDAALLDVDLNGARSFPIADLLGEEGKPFGFLSGFGVTELPARFQHAVLLSKPLCGKELSLFVAHAAHAETVFTPQDTTILQKRLL</sequence>
<evidence type="ECO:0000256" key="14">
    <source>
        <dbReference type="ARBA" id="ARBA00023026"/>
    </source>
</evidence>
<dbReference type="InterPro" id="IPR000014">
    <property type="entry name" value="PAS"/>
</dbReference>
<protein>
    <recommendedName>
        <fullName evidence="2">histidine kinase</fullName>
        <ecNumber evidence="2">2.7.13.3</ecNumber>
    </recommendedName>
</protein>
<keyword evidence="3" id="KW-0600">Photoreceptor protein</keyword>
<evidence type="ECO:0000256" key="15">
    <source>
        <dbReference type="ARBA" id="ARBA00023170"/>
    </source>
</evidence>
<dbReference type="InterPro" id="IPR011102">
    <property type="entry name" value="Sig_transdc_His_kinase_HWE"/>
</dbReference>
<gene>
    <name evidence="19" type="ORF">OMW55_09660</name>
</gene>
<dbReference type="Gene3D" id="3.30.565.10">
    <property type="entry name" value="Histidine kinase-like ATPase, C-terminal domain"/>
    <property type="match status" value="1"/>
</dbReference>
<dbReference type="Gene3D" id="3.30.450.20">
    <property type="entry name" value="PAS domain"/>
    <property type="match status" value="1"/>
</dbReference>
<dbReference type="Gene3D" id="3.40.50.2300">
    <property type="match status" value="1"/>
</dbReference>
<dbReference type="PROSITE" id="PS50113">
    <property type="entry name" value="PAC"/>
    <property type="match status" value="1"/>
</dbReference>
<keyword evidence="8" id="KW-0808">Transferase</keyword>
<evidence type="ECO:0000256" key="3">
    <source>
        <dbReference type="ARBA" id="ARBA00022543"/>
    </source>
</evidence>
<dbReference type="EMBL" id="JAPDOB010000002">
    <property type="protein sequence ID" value="MCW3798068.1"/>
    <property type="molecule type" value="Genomic_DNA"/>
</dbReference>
<evidence type="ECO:0000256" key="5">
    <source>
        <dbReference type="ARBA" id="ARBA00022606"/>
    </source>
</evidence>
<evidence type="ECO:0000256" key="10">
    <source>
        <dbReference type="ARBA" id="ARBA00022741"/>
    </source>
</evidence>
<dbReference type="InterPro" id="IPR011006">
    <property type="entry name" value="CheY-like_superfamily"/>
</dbReference>
<keyword evidence="12" id="KW-0067">ATP-binding</keyword>
<dbReference type="CDD" id="cd00130">
    <property type="entry name" value="PAS"/>
    <property type="match status" value="1"/>
</dbReference>
<dbReference type="SMART" id="SM00911">
    <property type="entry name" value="HWE_HK"/>
    <property type="match status" value="1"/>
</dbReference>
<feature type="domain" description="PAC" evidence="18">
    <location>
        <begin position="103"/>
        <end position="156"/>
    </location>
</feature>
<dbReference type="PROSITE" id="PS50110">
    <property type="entry name" value="RESPONSE_REGULATORY"/>
    <property type="match status" value="1"/>
</dbReference>
<dbReference type="InterPro" id="IPR001610">
    <property type="entry name" value="PAC"/>
</dbReference>
<keyword evidence="7" id="KW-0288">FMN</keyword>
<dbReference type="PANTHER" id="PTHR41523">
    <property type="entry name" value="TWO-COMPONENT SYSTEM SENSOR PROTEIN"/>
    <property type="match status" value="1"/>
</dbReference>
<dbReference type="InterPro" id="IPR001789">
    <property type="entry name" value="Sig_transdc_resp-reg_receiver"/>
</dbReference>
<keyword evidence="20" id="KW-1185">Reference proteome</keyword>
<dbReference type="InterPro" id="IPR035965">
    <property type="entry name" value="PAS-like_dom_sf"/>
</dbReference>
<evidence type="ECO:0000259" key="18">
    <source>
        <dbReference type="PROSITE" id="PS50113"/>
    </source>
</evidence>
<evidence type="ECO:0000256" key="1">
    <source>
        <dbReference type="ARBA" id="ARBA00000085"/>
    </source>
</evidence>
<dbReference type="PANTHER" id="PTHR41523:SF8">
    <property type="entry name" value="ETHYLENE RESPONSE SENSOR PROTEIN"/>
    <property type="match status" value="1"/>
</dbReference>
<keyword evidence="11" id="KW-0418">Kinase</keyword>
<dbReference type="EC" id="2.7.13.3" evidence="2"/>
<keyword evidence="14" id="KW-0843">Virulence</keyword>
<keyword evidence="10" id="KW-0547">Nucleotide-binding</keyword>
<evidence type="ECO:0000313" key="19">
    <source>
        <dbReference type="EMBL" id="MCW3798068.1"/>
    </source>
</evidence>
<dbReference type="SUPFAM" id="SSF52172">
    <property type="entry name" value="CheY-like"/>
    <property type="match status" value="1"/>
</dbReference>
<dbReference type="Gene3D" id="2.10.70.100">
    <property type="match status" value="1"/>
</dbReference>
<dbReference type="SUPFAM" id="SSF55874">
    <property type="entry name" value="ATPase domain of HSP90 chaperone/DNA topoisomerase II/histidine kinase"/>
    <property type="match status" value="1"/>
</dbReference>
<keyword evidence="6" id="KW-0285">Flavoprotein</keyword>
<dbReference type="InterPro" id="IPR000700">
    <property type="entry name" value="PAS-assoc_C"/>
</dbReference>
<keyword evidence="4 16" id="KW-0597">Phosphoprotein</keyword>
<dbReference type="Pfam" id="PF08447">
    <property type="entry name" value="PAS_3"/>
    <property type="match status" value="1"/>
</dbReference>
<dbReference type="InterPro" id="IPR036890">
    <property type="entry name" value="HATPase_C_sf"/>
</dbReference>
<feature type="modified residue" description="4-aspartylphosphate" evidence="16">
    <location>
        <position position="422"/>
    </location>
</feature>
<dbReference type="NCBIfam" id="TIGR00229">
    <property type="entry name" value="sensory_box"/>
    <property type="match status" value="1"/>
</dbReference>
<keyword evidence="9" id="KW-0677">Repeat</keyword>
<evidence type="ECO:0000256" key="11">
    <source>
        <dbReference type="ARBA" id="ARBA00022777"/>
    </source>
</evidence>
<evidence type="ECO:0000256" key="2">
    <source>
        <dbReference type="ARBA" id="ARBA00012438"/>
    </source>
</evidence>
<evidence type="ECO:0000256" key="4">
    <source>
        <dbReference type="ARBA" id="ARBA00022553"/>
    </source>
</evidence>